<feature type="domain" description="AMP-binding enzyme C-terminal" evidence="4">
    <location>
        <begin position="382"/>
        <end position="460"/>
    </location>
</feature>
<dbReference type="RefSeq" id="WP_223903754.1">
    <property type="nucleotide sequence ID" value="NZ_AP024238.1"/>
</dbReference>
<comment type="similarity">
    <text evidence="1">Belongs to the ATP-dependent AMP-binding enzyme family.</text>
</comment>
<evidence type="ECO:0000256" key="2">
    <source>
        <dbReference type="ARBA" id="ARBA00022598"/>
    </source>
</evidence>
<dbReference type="InterPro" id="IPR000873">
    <property type="entry name" value="AMP-dep_synth/lig_dom"/>
</dbReference>
<proteinExistence type="inferred from homology"/>
<dbReference type="GO" id="GO:0016874">
    <property type="term" value="F:ligase activity"/>
    <property type="evidence" value="ECO:0007669"/>
    <property type="project" value="UniProtKB-KW"/>
</dbReference>
<dbReference type="Pfam" id="PF00501">
    <property type="entry name" value="AMP-binding"/>
    <property type="match status" value="1"/>
</dbReference>
<dbReference type="PROSITE" id="PS00455">
    <property type="entry name" value="AMP_BINDING"/>
    <property type="match status" value="1"/>
</dbReference>
<evidence type="ECO:0000313" key="6">
    <source>
        <dbReference type="Proteomes" id="UP000824366"/>
    </source>
</evidence>
<organism evidence="5 6">
    <name type="scientific">Rhodoferax lithotrophicus</name>
    <dbReference type="NCBI Taxonomy" id="2798804"/>
    <lineage>
        <taxon>Bacteria</taxon>
        <taxon>Pseudomonadati</taxon>
        <taxon>Pseudomonadota</taxon>
        <taxon>Betaproteobacteria</taxon>
        <taxon>Burkholderiales</taxon>
        <taxon>Comamonadaceae</taxon>
        <taxon>Rhodoferax</taxon>
    </lineage>
</organism>
<dbReference type="InterPro" id="IPR045851">
    <property type="entry name" value="AMP-bd_C_sf"/>
</dbReference>
<dbReference type="Pfam" id="PF13193">
    <property type="entry name" value="AMP-binding_C"/>
    <property type="match status" value="1"/>
</dbReference>
<sequence length="489" mass="53394">MNQGEWGNLVHAPLADWAHSRGDAVAIQSGVQGLTFAQLYAAVTQRCCDIVQARAPAKLMVNDALPVMDRLVDFLGIIASGRCAVVANPDWPAVVRQTVSMSMSTQATDLSQPLPASAFYVGYTSGSTGSPKGYMRDHQSWTSSFRACLNEFGPDAGSCILAPGKDSHSLFLFGMLLGLWTGGGVVVQEHFSAARALDTLRAGLTPCLVAVPSQLMLMVEVARHRGSAPIEAVRLILISGSRWIRARTAELRALFPCARIIEFYGSSETSFVAWMDTDDTLPMQVVGRPFNNVEIQVRGNTNANDSSFTIGHNEHVGLIYVRSPMVFMDYVVAGDDNTAAIRDGDWLCVRDLGYLDAQGYLCLAGRQNRMIVTKGKNLFAEELEAILEMHPAIESASVHGVEDPLRGCQIVAILKLQQAPTTVWPSPLQLSTWCRQSLEAYKSPRRYFVCQDWCLTASGKTDHRTLAQSLHNHLESTVLPGLPCLTPLR</sequence>
<keyword evidence="2 5" id="KW-0436">Ligase</keyword>
<evidence type="ECO:0000256" key="1">
    <source>
        <dbReference type="ARBA" id="ARBA00006432"/>
    </source>
</evidence>
<dbReference type="Gene3D" id="3.30.300.30">
    <property type="match status" value="1"/>
</dbReference>
<evidence type="ECO:0000259" key="4">
    <source>
        <dbReference type="Pfam" id="PF13193"/>
    </source>
</evidence>
<dbReference type="Proteomes" id="UP000824366">
    <property type="component" value="Chromosome"/>
</dbReference>
<dbReference type="InterPro" id="IPR042099">
    <property type="entry name" value="ANL_N_sf"/>
</dbReference>
<name>A0ABM7MN73_9BURK</name>
<dbReference type="EMBL" id="AP024238">
    <property type="protein sequence ID" value="BCO27729.1"/>
    <property type="molecule type" value="Genomic_DNA"/>
</dbReference>
<keyword evidence="6" id="KW-1185">Reference proteome</keyword>
<evidence type="ECO:0000259" key="3">
    <source>
        <dbReference type="Pfam" id="PF00501"/>
    </source>
</evidence>
<feature type="domain" description="AMP-dependent synthetase/ligase" evidence="3">
    <location>
        <begin position="106"/>
        <end position="330"/>
    </location>
</feature>
<dbReference type="Gene3D" id="3.40.50.12780">
    <property type="entry name" value="N-terminal domain of ligase-like"/>
    <property type="match status" value="1"/>
</dbReference>
<dbReference type="SUPFAM" id="SSF56801">
    <property type="entry name" value="Acetyl-CoA synthetase-like"/>
    <property type="match status" value="1"/>
</dbReference>
<dbReference type="PANTHER" id="PTHR43201">
    <property type="entry name" value="ACYL-COA SYNTHETASE"/>
    <property type="match status" value="1"/>
</dbReference>
<dbReference type="InterPro" id="IPR025110">
    <property type="entry name" value="AMP-bd_C"/>
</dbReference>
<gene>
    <name evidence="5" type="ORF">MIZ03_2618</name>
</gene>
<dbReference type="InterPro" id="IPR020845">
    <property type="entry name" value="AMP-binding_CS"/>
</dbReference>
<protein>
    <submittedName>
        <fullName evidence="5">2-succinylbenzoate--CoA ligase</fullName>
    </submittedName>
</protein>
<accession>A0ABM7MN73</accession>
<dbReference type="PANTHER" id="PTHR43201:SF5">
    <property type="entry name" value="MEDIUM-CHAIN ACYL-COA LIGASE ACSF2, MITOCHONDRIAL"/>
    <property type="match status" value="1"/>
</dbReference>
<evidence type="ECO:0000313" key="5">
    <source>
        <dbReference type="EMBL" id="BCO27729.1"/>
    </source>
</evidence>
<reference evidence="5 6" key="1">
    <citation type="journal article" date="2021" name="Microbiol. Spectr.">
        <title>A Single Bacterium Capable of Oxidation and Reduction of Iron at Circumneutral pH.</title>
        <authorList>
            <person name="Kato S."/>
            <person name="Ohkuma M."/>
        </authorList>
    </citation>
    <scope>NUCLEOTIDE SEQUENCE [LARGE SCALE GENOMIC DNA]</scope>
    <source>
        <strain evidence="5 6">MIZ03</strain>
    </source>
</reference>